<feature type="compositionally biased region" description="Acidic residues" evidence="5">
    <location>
        <begin position="325"/>
        <end position="357"/>
    </location>
</feature>
<dbReference type="InterPro" id="IPR028146">
    <property type="entry name" value="PRKCSH_N"/>
</dbReference>
<dbReference type="KEGG" id="apln:108738970"/>
<accession>A0A1W4X6T4</accession>
<feature type="domain" description="MRH" evidence="7">
    <location>
        <begin position="429"/>
        <end position="532"/>
    </location>
</feature>
<dbReference type="InterPro" id="IPR044865">
    <property type="entry name" value="MRH_dom"/>
</dbReference>
<reference evidence="9" key="1">
    <citation type="submission" date="2025-08" db="UniProtKB">
        <authorList>
            <consortium name="RefSeq"/>
        </authorList>
    </citation>
    <scope>IDENTIFICATION</scope>
    <source>
        <tissue evidence="9">Entire body</tissue>
    </source>
</reference>
<dbReference type="PROSITE" id="PS51914">
    <property type="entry name" value="MRH"/>
    <property type="match status" value="1"/>
</dbReference>
<keyword evidence="4" id="KW-1015">Disulfide bond</keyword>
<evidence type="ECO:0000256" key="6">
    <source>
        <dbReference type="SAM" id="Phobius"/>
    </source>
</evidence>
<dbReference type="SUPFAM" id="SSF50911">
    <property type="entry name" value="Mannose 6-phosphate receptor domain"/>
    <property type="match status" value="1"/>
</dbReference>
<dbReference type="GO" id="GO:0006491">
    <property type="term" value="P:N-glycan processing"/>
    <property type="evidence" value="ECO:0007669"/>
    <property type="project" value="TreeGrafter"/>
</dbReference>
<keyword evidence="6" id="KW-0812">Transmembrane</keyword>
<evidence type="ECO:0000256" key="5">
    <source>
        <dbReference type="SAM" id="MobiDB-lite"/>
    </source>
</evidence>
<sequence length="544" mass="62093">MTTNFQLKITYNITPSLVHGIFYIYILYIFVILTGLPNDVTIAKLIKKYCPGASQLMAGICSLGRKMKHLSSFKLIKFLFLFLVFTCEFISSEIPRPRGVSLSRSTLYNPSKDFTCFDGSLTIPFTQVNDDYCDCQDASDEPGTSACPHGIFYCLNAGYHPENIPSNRVNDGICDCCDTSDEYASSAKCVNTCEELGRSSREEAQRQAELIKIGSQIRLELSQKGAQLKQEKREKIQELERNKLEAEQVLLEKEALKKAAEEDESAALEYYRELERQRKEAEELNNQQEAIKKDIEEQAIIDGQDVNDEISEGIKENQDKAVQEDREDAQGQEEELLDGQEDVDNNPDDEDEEEDDASSTPATGDAEDTVQHQVYDEETQKLIDRANDARREFESARSVVQDITREVDSIREYLEKDFGPNDEFAPLEGQCFDYEDREYIYRLCPFDKTSQQPKAKHEGADTRLGIWSRWDGSDHNKYEMMVFENGQSCWNGPDRNTRVKVRCGSENKLTSVTEPNRCEYYFEFTTPAACREASADTVDLHDEL</sequence>
<protein>
    <recommendedName>
        <fullName evidence="1">Glucosidase 2 subunit beta</fullName>
    </recommendedName>
</protein>
<evidence type="ECO:0000256" key="2">
    <source>
        <dbReference type="ARBA" id="ARBA00022729"/>
    </source>
</evidence>
<dbReference type="RefSeq" id="XP_018328103.1">
    <property type="nucleotide sequence ID" value="XM_018472601.2"/>
</dbReference>
<dbReference type="STRING" id="224129.A0A1W4X6T4"/>
<dbReference type="InterPro" id="IPR009011">
    <property type="entry name" value="Man6P_isomerase_rcpt-bd_dom_sf"/>
</dbReference>
<name>A0A1W4X6T4_AGRPL</name>
<feature type="transmembrane region" description="Helical" evidence="6">
    <location>
        <begin position="75"/>
        <end position="94"/>
    </location>
</feature>
<evidence type="ECO:0000313" key="9">
    <source>
        <dbReference type="RefSeq" id="XP_018328103.1"/>
    </source>
</evidence>
<evidence type="ECO:0000259" key="7">
    <source>
        <dbReference type="PROSITE" id="PS51914"/>
    </source>
</evidence>
<dbReference type="Pfam" id="PF12999">
    <property type="entry name" value="PRKCSH-like"/>
    <property type="match status" value="1"/>
</dbReference>
<dbReference type="CTD" id="35056"/>
<feature type="compositionally biased region" description="Basic and acidic residues" evidence="5">
    <location>
        <begin position="312"/>
        <end position="324"/>
    </location>
</feature>
<feature type="transmembrane region" description="Helical" evidence="6">
    <location>
        <begin position="20"/>
        <end position="38"/>
    </location>
</feature>
<dbReference type="Proteomes" id="UP000192223">
    <property type="component" value="Unplaced"/>
</dbReference>
<dbReference type="PANTHER" id="PTHR12630">
    <property type="entry name" value="N-LINKED OLIGOSACCHARIDE PROCESSING"/>
    <property type="match status" value="1"/>
</dbReference>
<keyword evidence="6" id="KW-0472">Membrane</keyword>
<dbReference type="InterPro" id="IPR039794">
    <property type="entry name" value="Gtb1-like"/>
</dbReference>
<keyword evidence="6" id="KW-1133">Transmembrane helix</keyword>
<evidence type="ECO:0000256" key="4">
    <source>
        <dbReference type="ARBA" id="ARBA00023157"/>
    </source>
</evidence>
<proteinExistence type="predicted"/>
<dbReference type="AlphaFoldDB" id="A0A1W4X6T4"/>
<gene>
    <name evidence="9" type="primary">LOC108738970</name>
</gene>
<keyword evidence="8" id="KW-1185">Reference proteome</keyword>
<dbReference type="PANTHER" id="PTHR12630:SF1">
    <property type="entry name" value="GLUCOSIDASE 2 SUBUNIT BETA"/>
    <property type="match status" value="1"/>
</dbReference>
<dbReference type="Pfam" id="PF13015">
    <property type="entry name" value="PRKCSH_1"/>
    <property type="match status" value="1"/>
</dbReference>
<dbReference type="GO" id="GO:0017177">
    <property type="term" value="C:glucosidase II complex"/>
    <property type="evidence" value="ECO:0007669"/>
    <property type="project" value="TreeGrafter"/>
</dbReference>
<dbReference type="InParanoid" id="A0A1W4X6T4"/>
<evidence type="ECO:0000256" key="1">
    <source>
        <dbReference type="ARBA" id="ARBA00022387"/>
    </source>
</evidence>
<dbReference type="OrthoDB" id="28322at2759"/>
<dbReference type="Gene3D" id="2.70.130.10">
    <property type="entry name" value="Mannose-6-phosphate receptor binding domain"/>
    <property type="match status" value="1"/>
</dbReference>
<dbReference type="GeneID" id="108738970"/>
<organism evidence="8 9">
    <name type="scientific">Agrilus planipennis</name>
    <name type="common">Emerald ash borer</name>
    <name type="synonym">Agrilus marcopoli</name>
    <dbReference type="NCBI Taxonomy" id="224129"/>
    <lineage>
        <taxon>Eukaryota</taxon>
        <taxon>Metazoa</taxon>
        <taxon>Ecdysozoa</taxon>
        <taxon>Arthropoda</taxon>
        <taxon>Hexapoda</taxon>
        <taxon>Insecta</taxon>
        <taxon>Pterygota</taxon>
        <taxon>Neoptera</taxon>
        <taxon>Endopterygota</taxon>
        <taxon>Coleoptera</taxon>
        <taxon>Polyphaga</taxon>
        <taxon>Elateriformia</taxon>
        <taxon>Buprestoidea</taxon>
        <taxon>Buprestidae</taxon>
        <taxon>Agrilinae</taxon>
        <taxon>Agrilus</taxon>
    </lineage>
</organism>
<dbReference type="InterPro" id="IPR036607">
    <property type="entry name" value="PRKCSH"/>
</dbReference>
<evidence type="ECO:0000313" key="8">
    <source>
        <dbReference type="Proteomes" id="UP000192223"/>
    </source>
</evidence>
<keyword evidence="2" id="KW-0732">Signal</keyword>
<evidence type="ECO:0000256" key="3">
    <source>
        <dbReference type="ARBA" id="ARBA00022824"/>
    </source>
</evidence>
<keyword evidence="3" id="KW-0256">Endoplasmic reticulum</keyword>
<feature type="region of interest" description="Disordered" evidence="5">
    <location>
        <begin position="312"/>
        <end position="377"/>
    </location>
</feature>
<dbReference type="FunCoup" id="A0A1W4X6T4">
    <property type="interactions" value="2332"/>
</dbReference>